<name>A0A2I2L4L8_9VIRU</name>
<dbReference type="InterPro" id="IPR011009">
    <property type="entry name" value="Kinase-like_dom_sf"/>
</dbReference>
<sequence length="275" mass="32453">MSRVVVNITNNGITSTSPIPPILNNSNIIGQLTRYYLLGDQIKVIKDSNLQVRIYNEENNKEYYVPISDDFIKQVGDWGWTIICKLGTGSTHSAFLVYDGRDFKTMLILDSITKKDNNIDEIEDNIDDIIEIKGYDLYMNKVEHVFYTSVPYSDNEIYKILSPNNYINRPIYILEFMFYTISEFIILKRNIWNVNEKKIFISQFKMFYNKSMQFFKDNNINYSDIKLDNIMIGYYNGMSYLKFVDIHDVKIDKFIINTRDKLIELLDELNMLLEV</sequence>
<evidence type="ECO:0000313" key="1">
    <source>
        <dbReference type="EMBL" id="SNW62409.1"/>
    </source>
</evidence>
<dbReference type="RefSeq" id="YP_009448711.1">
    <property type="nucleotide sequence ID" value="NC_036594.1"/>
</dbReference>
<gene>
    <name evidence="1" type="ORF">ORPV_505</name>
</gene>
<keyword evidence="2" id="KW-1185">Reference proteome</keyword>
<organism evidence="1">
    <name type="scientific">Orpheovirus IHUMI-LCC2</name>
    <dbReference type="NCBI Taxonomy" id="2023057"/>
    <lineage>
        <taxon>Viruses</taxon>
        <taxon>Varidnaviria</taxon>
        <taxon>Bamfordvirae</taxon>
        <taxon>Nucleocytoviricota</taxon>
        <taxon>Megaviricetes</taxon>
        <taxon>Pimascovirales</taxon>
        <taxon>Ocovirineae</taxon>
        <taxon>Orpheoviridae</taxon>
        <taxon>Alphaorpheovirus</taxon>
        <taxon>Alphaorpheovirus massiliense</taxon>
    </lineage>
</organism>
<evidence type="ECO:0000313" key="2">
    <source>
        <dbReference type="Proteomes" id="UP000236316"/>
    </source>
</evidence>
<protein>
    <recommendedName>
        <fullName evidence="3">Protein kinase</fullName>
    </recommendedName>
</protein>
<evidence type="ECO:0008006" key="3">
    <source>
        <dbReference type="Google" id="ProtNLM"/>
    </source>
</evidence>
<dbReference type="SUPFAM" id="SSF56112">
    <property type="entry name" value="Protein kinase-like (PK-like)"/>
    <property type="match status" value="1"/>
</dbReference>
<dbReference type="KEGG" id="vg:35382301"/>
<proteinExistence type="predicted"/>
<accession>A0A2I2L4L8</accession>
<dbReference type="EMBL" id="LT906555">
    <property type="protein sequence ID" value="SNW62409.1"/>
    <property type="molecule type" value="Genomic_DNA"/>
</dbReference>
<dbReference type="GeneID" id="35382301"/>
<dbReference type="Proteomes" id="UP000236316">
    <property type="component" value="Segment"/>
</dbReference>
<reference evidence="1" key="1">
    <citation type="submission" date="2017-08" db="EMBL/GenBank/DDBJ databases">
        <authorList>
            <consortium name="Urmite Genomes"/>
        </authorList>
    </citation>
    <scope>NUCLEOTIDE SEQUENCE [LARGE SCALE GENOMIC DNA]</scope>
    <source>
        <strain evidence="1">IHUMI-LCC2</strain>
    </source>
</reference>